<feature type="domain" description="RRM" evidence="4">
    <location>
        <begin position="399"/>
        <end position="477"/>
    </location>
</feature>
<accession>A0A8I7BG26</accession>
<dbReference type="InterPro" id="IPR000504">
    <property type="entry name" value="RRM_dom"/>
</dbReference>
<feature type="compositionally biased region" description="Polar residues" evidence="3">
    <location>
        <begin position="209"/>
        <end position="222"/>
    </location>
</feature>
<feature type="compositionally biased region" description="Polar residues" evidence="3">
    <location>
        <begin position="125"/>
        <end position="142"/>
    </location>
</feature>
<dbReference type="Gramene" id="HORVU.MOREX.r2.5HG0447650.1">
    <property type="protein sequence ID" value="HORVU.MOREX.r2.5HG0447650.1"/>
    <property type="gene ID" value="HORVU.MOREX.r2.5HG0447650"/>
</dbReference>
<dbReference type="PANTHER" id="PTHR21245">
    <property type="entry name" value="HETEROGENEOUS NUCLEAR RIBONUCLEOPROTEIN"/>
    <property type="match status" value="1"/>
</dbReference>
<proteinExistence type="predicted"/>
<reference evidence="5" key="3">
    <citation type="submission" date="2022-01" db="UniProtKB">
        <authorList>
            <consortium name="EnsemblPlants"/>
        </authorList>
    </citation>
    <scope>IDENTIFICATION</scope>
    <source>
        <strain evidence="5">subsp. vulgare</strain>
    </source>
</reference>
<feature type="compositionally biased region" description="Polar residues" evidence="3">
    <location>
        <begin position="166"/>
        <end position="179"/>
    </location>
</feature>
<evidence type="ECO:0000313" key="6">
    <source>
        <dbReference type="Proteomes" id="UP000011116"/>
    </source>
</evidence>
<dbReference type="InterPro" id="IPR035979">
    <property type="entry name" value="RBD_domain_sf"/>
</dbReference>
<dbReference type="CDD" id="cd00590">
    <property type="entry name" value="RRM_SF"/>
    <property type="match status" value="2"/>
</dbReference>
<feature type="domain" description="RRM" evidence="4">
    <location>
        <begin position="479"/>
        <end position="564"/>
    </location>
</feature>
<dbReference type="Gramene" id="HORVU.MOREX.r3.5HG0537990.1">
    <property type="protein sequence ID" value="HORVU.MOREX.r3.5HG0537990.1"/>
    <property type="gene ID" value="HORVU.MOREX.r3.5HG0537990"/>
</dbReference>
<dbReference type="SMART" id="SM00360">
    <property type="entry name" value="RRM"/>
    <property type="match status" value="3"/>
</dbReference>
<dbReference type="GO" id="GO:0005634">
    <property type="term" value="C:nucleus"/>
    <property type="evidence" value="ECO:0000318"/>
    <property type="project" value="GO_Central"/>
</dbReference>
<keyword evidence="1 2" id="KW-0694">RNA-binding</keyword>
<dbReference type="EnsemblPlants" id="HORVU.MOREX.r3.5HG0537990.2">
    <property type="protein sequence ID" value="HORVU.MOREX.r3.5HG0537990.2"/>
    <property type="gene ID" value="HORVU.MOREX.r3.5HG0537990"/>
</dbReference>
<dbReference type="Pfam" id="PF00076">
    <property type="entry name" value="RRM_1"/>
    <property type="match status" value="3"/>
</dbReference>
<dbReference type="SUPFAM" id="SSF54928">
    <property type="entry name" value="RNA-binding domain, RBD"/>
    <property type="match status" value="2"/>
</dbReference>
<feature type="region of interest" description="Disordered" evidence="3">
    <location>
        <begin position="1"/>
        <end position="391"/>
    </location>
</feature>
<feature type="compositionally biased region" description="Basic residues" evidence="3">
    <location>
        <begin position="64"/>
        <end position="82"/>
    </location>
</feature>
<reference evidence="5" key="2">
    <citation type="submission" date="2020-10" db="EMBL/GenBank/DDBJ databases">
        <authorList>
            <person name="Scholz U."/>
            <person name="Mascher M."/>
            <person name="Fiebig A."/>
        </authorList>
    </citation>
    <scope>NUCLEOTIDE SEQUENCE [LARGE SCALE GENOMIC DNA]</scope>
    <source>
        <strain evidence="5">cv. Morex</strain>
    </source>
</reference>
<evidence type="ECO:0000313" key="5">
    <source>
        <dbReference type="EnsemblPlants" id="HORVU.MOREX.r3.5HG0537990.2"/>
    </source>
</evidence>
<feature type="compositionally biased region" description="Basic and acidic residues" evidence="3">
    <location>
        <begin position="754"/>
        <end position="764"/>
    </location>
</feature>
<feature type="compositionally biased region" description="Basic and acidic residues" evidence="3">
    <location>
        <begin position="698"/>
        <end position="709"/>
    </location>
</feature>
<dbReference type="AlphaFoldDB" id="A0A8I7BG26"/>
<evidence type="ECO:0000256" key="3">
    <source>
        <dbReference type="SAM" id="MobiDB-lite"/>
    </source>
</evidence>
<feature type="compositionally biased region" description="Polar residues" evidence="3">
    <location>
        <begin position="230"/>
        <end position="242"/>
    </location>
</feature>
<sequence length="906" mass="99513">MKKRVATHPRERRRRKERKKSPTGLVRFGSSVSPKSNQINKSWCRNPNQTPNLHSSMAPAAGRGRGRGRARGRGRGRGRGRAAKTPPPAQEAAAPEEAPDAAEQQQEQELTETHDASAGRETIEISDSSDASSPQPHHNQLQGIDHKIKDEPGSAMLGPSEADVPSATSDDGLVQQQEMDTAADKEALPPQEAQGHNNQEDAVPDANEQAVQNEAQGNNQEEVTADTDKQAVQIQETEVNQHQGGGKADDDDDVAVKTAAAATQSATDDAQNKQDSQAETLGQGEMVAATDNSAEDKQDQLQQGQMDAEQEEEDPQEVIFEDSASVGEGQAATELKQGEDRARATEEDDGQAAAKSKNEEHRARAAEKHGQAAGEVKENEDERKVMSDMAKNRQRKKELEIFVGGLDREAVEEDIRKVFSQVGDVVEVRLHKDFSTSKNKGFAFVRFANKEQVARALAEMKNPMIHGKRCGVAASEDNDTLFLGNICNTWTKEAIKKRLLDYGVEGVQSLTLVPDTQNEGQSRGFAFLEFSCHADAMLAFKRLQQPDALFGHPERTAKVAFAEPIKEADAEVMAQVKSVFIDGLPPYWDEERVKNRFKAYGLIERVVLARNMSSAKRNDFGFVNFSTHEEALACIEATNNTELGDDGKAKLKVRVRLSNPLPKSQAVKGEMSGGFRIGHPGSGFNRPGRGFNRGRAAPRREGFHGDRGFSNHTPGRGGRFNSAYSNNSFEASPSDFRARQAPPAFRGGRWEPSSGRHDFFDRGQGRGYPPPRGPAFEPEGDFGRPFGENPYFHEDVRHSTKRPYSHMEPGPAGYFEPGPPRVRPRFDHYDQPPFSGGNRFDHYDQPPFPGGDRHRDSFGTRGPYSRDYYGHGPGPAPAPAPPPAQYGRGSFRPHHRGGHSGGGHYH</sequence>
<protein>
    <recommendedName>
        <fullName evidence="4">RRM domain-containing protein</fullName>
    </recommendedName>
</protein>
<feature type="compositionally biased region" description="Low complexity" evidence="3">
    <location>
        <begin position="90"/>
        <end position="108"/>
    </location>
</feature>
<feature type="compositionally biased region" description="Low complexity" evidence="3">
    <location>
        <begin position="256"/>
        <end position="269"/>
    </location>
</feature>
<evidence type="ECO:0000256" key="2">
    <source>
        <dbReference type="PROSITE-ProRule" id="PRU00176"/>
    </source>
</evidence>
<feature type="compositionally biased region" description="Polar residues" evidence="3">
    <location>
        <begin position="722"/>
        <end position="731"/>
    </location>
</feature>
<dbReference type="EnsemblPlants" id="HORVU.MOREX.r3.5HG0537990.1">
    <property type="protein sequence ID" value="HORVU.MOREX.r3.5HG0537990.1"/>
    <property type="gene ID" value="HORVU.MOREX.r3.5HG0537990"/>
</dbReference>
<feature type="compositionally biased region" description="Polar residues" evidence="3">
    <location>
        <begin position="30"/>
        <end position="55"/>
    </location>
</feature>
<feature type="region of interest" description="Disordered" evidence="3">
    <location>
        <begin position="664"/>
        <end position="906"/>
    </location>
</feature>
<evidence type="ECO:0000259" key="4">
    <source>
        <dbReference type="PROSITE" id="PS50102"/>
    </source>
</evidence>
<organism evidence="5 6">
    <name type="scientific">Hordeum vulgare subsp. vulgare</name>
    <name type="common">Domesticated barley</name>
    <dbReference type="NCBI Taxonomy" id="112509"/>
    <lineage>
        <taxon>Eukaryota</taxon>
        <taxon>Viridiplantae</taxon>
        <taxon>Streptophyta</taxon>
        <taxon>Embryophyta</taxon>
        <taxon>Tracheophyta</taxon>
        <taxon>Spermatophyta</taxon>
        <taxon>Magnoliopsida</taxon>
        <taxon>Liliopsida</taxon>
        <taxon>Poales</taxon>
        <taxon>Poaceae</taxon>
        <taxon>BOP clade</taxon>
        <taxon>Pooideae</taxon>
        <taxon>Triticodae</taxon>
        <taxon>Triticeae</taxon>
        <taxon>Hordeinae</taxon>
        <taxon>Hordeum</taxon>
    </lineage>
</organism>
<dbReference type="Gramene" id="HORVU.MOREX.r3.5HG0537990.2">
    <property type="protein sequence ID" value="HORVU.MOREX.r3.5HG0537990.2"/>
    <property type="gene ID" value="HORVU.MOREX.r3.5HG0537990"/>
</dbReference>
<dbReference type="EnsemblPlants" id="HORVU.MOREX.r3.5HG0537990.3">
    <property type="protein sequence ID" value="HORVU.MOREX.r3.5HG0537990.3"/>
    <property type="gene ID" value="HORVU.MOREX.r3.5HG0537990"/>
</dbReference>
<feature type="compositionally biased region" description="Basic and acidic residues" evidence="3">
    <location>
        <begin position="356"/>
        <end position="386"/>
    </location>
</feature>
<dbReference type="Gramene" id="HORVU.MOREX.r3.5HG0537990.3">
    <property type="protein sequence ID" value="HORVU.MOREX.r3.5HG0537990.3"/>
    <property type="gene ID" value="HORVU.MOREX.r3.5HG0537990"/>
</dbReference>
<gene>
    <name evidence="5" type="primary">LOC123395275</name>
</gene>
<dbReference type="SMR" id="A0A8I7BG26"/>
<dbReference type="Gene3D" id="3.30.70.330">
    <property type="match status" value="3"/>
</dbReference>
<keyword evidence="6" id="KW-1185">Reference proteome</keyword>
<feature type="compositionally biased region" description="Low complexity" evidence="3">
    <location>
        <begin position="683"/>
        <end position="695"/>
    </location>
</feature>
<feature type="compositionally biased region" description="Acidic residues" evidence="3">
    <location>
        <begin position="308"/>
        <end position="320"/>
    </location>
</feature>
<dbReference type="InterPro" id="IPR012677">
    <property type="entry name" value="Nucleotide-bd_a/b_plait_sf"/>
</dbReference>
<feature type="compositionally biased region" description="Basic and acidic residues" evidence="3">
    <location>
        <begin position="336"/>
        <end position="345"/>
    </location>
</feature>
<evidence type="ECO:0000256" key="1">
    <source>
        <dbReference type="ARBA" id="ARBA00022884"/>
    </source>
</evidence>
<dbReference type="GO" id="GO:0003729">
    <property type="term" value="F:mRNA binding"/>
    <property type="evidence" value="ECO:0000318"/>
    <property type="project" value="GO_Central"/>
</dbReference>
<dbReference type="PROSITE" id="PS50102">
    <property type="entry name" value="RRM"/>
    <property type="match status" value="3"/>
</dbReference>
<feature type="compositionally biased region" description="Basic residues" evidence="3">
    <location>
        <begin position="1"/>
        <end position="21"/>
    </location>
</feature>
<feature type="compositionally biased region" description="Basic and acidic residues" evidence="3">
    <location>
        <begin position="111"/>
        <end position="123"/>
    </location>
</feature>
<reference evidence="6" key="1">
    <citation type="journal article" date="2012" name="Nature">
        <title>A physical, genetic and functional sequence assembly of the barley genome.</title>
        <authorList>
            <consortium name="The International Barley Genome Sequencing Consortium"/>
            <person name="Mayer K.F."/>
            <person name="Waugh R."/>
            <person name="Brown J.W."/>
            <person name="Schulman A."/>
            <person name="Langridge P."/>
            <person name="Platzer M."/>
            <person name="Fincher G.B."/>
            <person name="Muehlbauer G.J."/>
            <person name="Sato K."/>
            <person name="Close T.J."/>
            <person name="Wise R.P."/>
            <person name="Stein N."/>
        </authorList>
    </citation>
    <scope>NUCLEOTIDE SEQUENCE [LARGE SCALE GENOMIC DNA]</scope>
    <source>
        <strain evidence="6">cv. Morex</strain>
    </source>
</reference>
<dbReference type="FunFam" id="3.30.70.330:FF:000187">
    <property type="entry name" value="Heterogeneous nuclear ribonucleoprotein Q"/>
    <property type="match status" value="1"/>
</dbReference>
<feature type="compositionally biased region" description="Pro residues" evidence="3">
    <location>
        <begin position="874"/>
        <end position="884"/>
    </location>
</feature>
<feature type="domain" description="RRM" evidence="4">
    <location>
        <begin position="577"/>
        <end position="660"/>
    </location>
</feature>
<dbReference type="Proteomes" id="UP000011116">
    <property type="component" value="Chromosome 5H"/>
</dbReference>
<name>A0A8I7BG26_HORVV</name>